<dbReference type="Proteomes" id="UP000092993">
    <property type="component" value="Unassembled WGS sequence"/>
</dbReference>
<dbReference type="AlphaFoldDB" id="A0A1C7LP41"/>
<protein>
    <submittedName>
        <fullName evidence="1">Uncharacterized protein</fullName>
    </submittedName>
</protein>
<dbReference type="EMBL" id="LUGG01000029">
    <property type="protein sequence ID" value="OBZ66531.1"/>
    <property type="molecule type" value="Genomic_DNA"/>
</dbReference>
<evidence type="ECO:0000313" key="1">
    <source>
        <dbReference type="EMBL" id="OBZ66531.1"/>
    </source>
</evidence>
<gene>
    <name evidence="1" type="ORF">A0H81_13450</name>
</gene>
<accession>A0A1C7LP41</accession>
<proteinExistence type="predicted"/>
<organism evidence="1 2">
    <name type="scientific">Grifola frondosa</name>
    <name type="common">Maitake</name>
    <name type="synonym">Polyporus frondosus</name>
    <dbReference type="NCBI Taxonomy" id="5627"/>
    <lineage>
        <taxon>Eukaryota</taxon>
        <taxon>Fungi</taxon>
        <taxon>Dikarya</taxon>
        <taxon>Basidiomycota</taxon>
        <taxon>Agaricomycotina</taxon>
        <taxon>Agaricomycetes</taxon>
        <taxon>Polyporales</taxon>
        <taxon>Grifolaceae</taxon>
        <taxon>Grifola</taxon>
    </lineage>
</organism>
<name>A0A1C7LP41_GRIFR</name>
<reference evidence="1 2" key="1">
    <citation type="submission" date="2016-03" db="EMBL/GenBank/DDBJ databases">
        <title>Whole genome sequencing of Grifola frondosa 9006-11.</title>
        <authorList>
            <person name="Min B."/>
            <person name="Park H."/>
            <person name="Kim J.-G."/>
            <person name="Cho H."/>
            <person name="Oh Y.-L."/>
            <person name="Kong W.-S."/>
            <person name="Choi I.-G."/>
        </authorList>
    </citation>
    <scope>NUCLEOTIDE SEQUENCE [LARGE SCALE GENOMIC DNA]</scope>
    <source>
        <strain evidence="1 2">9006-11</strain>
    </source>
</reference>
<keyword evidence="2" id="KW-1185">Reference proteome</keyword>
<evidence type="ECO:0000313" key="2">
    <source>
        <dbReference type="Proteomes" id="UP000092993"/>
    </source>
</evidence>
<comment type="caution">
    <text evidence="1">The sequence shown here is derived from an EMBL/GenBank/DDBJ whole genome shotgun (WGS) entry which is preliminary data.</text>
</comment>
<sequence length="85" mass="10043">MLLDFKHSVINISLNRLLTYKQTGYRHAHPPCWSPIFRVQQDRSCQNVLPYPPHIHEVVFLASYNHQPTYGLLKSRVSIRYQLIP</sequence>